<accession>A0A841Q466</accession>
<dbReference type="Pfam" id="PF22282">
    <property type="entry name" value="CydS"/>
    <property type="match status" value="1"/>
</dbReference>
<keyword evidence="3" id="KW-1185">Reference proteome</keyword>
<dbReference type="EMBL" id="JACHGH010000004">
    <property type="protein sequence ID" value="MBB6453152.1"/>
    <property type="molecule type" value="Genomic_DNA"/>
</dbReference>
<keyword evidence="1" id="KW-0472">Membrane</keyword>
<sequence>MHDFLIFVAPFIVLILSIYVAFGVAARDESVTKKMK</sequence>
<keyword evidence="1" id="KW-1133">Transmembrane helix</keyword>
<evidence type="ECO:0000256" key="1">
    <source>
        <dbReference type="SAM" id="Phobius"/>
    </source>
</evidence>
<feature type="transmembrane region" description="Helical" evidence="1">
    <location>
        <begin position="6"/>
        <end position="26"/>
    </location>
</feature>
<evidence type="ECO:0000313" key="2">
    <source>
        <dbReference type="EMBL" id="MBB6453152.1"/>
    </source>
</evidence>
<evidence type="ECO:0000313" key="3">
    <source>
        <dbReference type="Proteomes" id="UP000581688"/>
    </source>
</evidence>
<dbReference type="InterPro" id="IPR054381">
    <property type="entry name" value="CydS"/>
</dbReference>
<name>A0A841Q466_9BACI</name>
<dbReference type="RefSeq" id="WP_376697738.1">
    <property type="nucleotide sequence ID" value="NZ_CADDWK010000004.1"/>
</dbReference>
<dbReference type="AlphaFoldDB" id="A0A841Q466"/>
<proteinExistence type="predicted"/>
<reference evidence="2 3" key="1">
    <citation type="submission" date="2020-08" db="EMBL/GenBank/DDBJ databases">
        <title>Genomic Encyclopedia of Type Strains, Phase IV (KMG-IV): sequencing the most valuable type-strain genomes for metagenomic binning, comparative biology and taxonomic classification.</title>
        <authorList>
            <person name="Goeker M."/>
        </authorList>
    </citation>
    <scope>NUCLEOTIDE SEQUENCE [LARGE SCALE GENOMIC DNA]</scope>
    <source>
        <strain evidence="2 3">DSM 19612</strain>
    </source>
</reference>
<keyword evidence="1" id="KW-0812">Transmembrane</keyword>
<protein>
    <submittedName>
        <fullName evidence="2">Uncharacterized protein</fullName>
    </submittedName>
</protein>
<dbReference type="Proteomes" id="UP000581688">
    <property type="component" value="Unassembled WGS sequence"/>
</dbReference>
<organism evidence="2 3">
    <name type="scientific">Salirhabdus euzebyi</name>
    <dbReference type="NCBI Taxonomy" id="394506"/>
    <lineage>
        <taxon>Bacteria</taxon>
        <taxon>Bacillati</taxon>
        <taxon>Bacillota</taxon>
        <taxon>Bacilli</taxon>
        <taxon>Bacillales</taxon>
        <taxon>Bacillaceae</taxon>
        <taxon>Salirhabdus</taxon>
    </lineage>
</organism>
<comment type="caution">
    <text evidence="2">The sequence shown here is derived from an EMBL/GenBank/DDBJ whole genome shotgun (WGS) entry which is preliminary data.</text>
</comment>
<gene>
    <name evidence="2" type="ORF">HNQ94_001600</name>
</gene>